<name>A0A0K2UB67_LEPSM</name>
<sequence length="15" mass="1653">MSLVTSALIEDRTNC</sequence>
<organism evidence="1">
    <name type="scientific">Lepeophtheirus salmonis</name>
    <name type="common">Salmon louse</name>
    <name type="synonym">Caligus salmonis</name>
    <dbReference type="NCBI Taxonomy" id="72036"/>
    <lineage>
        <taxon>Eukaryota</taxon>
        <taxon>Metazoa</taxon>
        <taxon>Ecdysozoa</taxon>
        <taxon>Arthropoda</taxon>
        <taxon>Crustacea</taxon>
        <taxon>Multicrustacea</taxon>
        <taxon>Hexanauplia</taxon>
        <taxon>Copepoda</taxon>
        <taxon>Siphonostomatoida</taxon>
        <taxon>Caligidae</taxon>
        <taxon>Lepeophtheirus</taxon>
    </lineage>
</organism>
<dbReference type="EMBL" id="HACA01017964">
    <property type="protein sequence ID" value="CDW35325.1"/>
    <property type="molecule type" value="Transcribed_RNA"/>
</dbReference>
<accession>A0A0K2UB67</accession>
<proteinExistence type="predicted"/>
<protein>
    <submittedName>
        <fullName evidence="1">Uncharacterized protein</fullName>
    </submittedName>
</protein>
<evidence type="ECO:0000313" key="1">
    <source>
        <dbReference type="EMBL" id="CDW35325.1"/>
    </source>
</evidence>
<reference evidence="1" key="1">
    <citation type="submission" date="2014-05" db="EMBL/GenBank/DDBJ databases">
        <authorList>
            <person name="Chronopoulou M."/>
        </authorList>
    </citation>
    <scope>NUCLEOTIDE SEQUENCE</scope>
    <source>
        <tissue evidence="1">Whole organism</tissue>
    </source>
</reference>